<comment type="caution">
    <text evidence="2">The sequence shown here is derived from an EMBL/GenBank/DDBJ whole genome shotgun (WGS) entry which is preliminary data.</text>
</comment>
<reference evidence="2 3" key="1">
    <citation type="journal article" date="2013" name="Genome Announc.">
        <title>The Draft Genome Sequence of Sphingomonas paucimobilis Strain HER1398 (Proteobacteria), Host to the Giant PAU Phage, Indicates That It Is a Member of the Genus Sphingobacterium (Bacteroidetes).</title>
        <authorList>
            <person name="White R.A.III."/>
            <person name="Suttle C.A."/>
        </authorList>
    </citation>
    <scope>NUCLEOTIDE SEQUENCE [LARGE SCALE GENOMIC DNA]</scope>
    <source>
        <strain evidence="2 3">HER1398</strain>
    </source>
</reference>
<dbReference type="InterPro" id="IPR051675">
    <property type="entry name" value="Endo/Exo/Phosphatase_dom_1"/>
</dbReference>
<keyword evidence="1" id="KW-1133">Transmembrane helix</keyword>
<dbReference type="PATRIC" id="fig|1346330.5.peg.208"/>
<dbReference type="OrthoDB" id="981124at2"/>
<dbReference type="AlphaFoldDB" id="U2JF27"/>
<accession>U2JF27</accession>
<evidence type="ECO:0000256" key="1">
    <source>
        <dbReference type="SAM" id="Phobius"/>
    </source>
</evidence>
<dbReference type="STRING" id="1346330.M472_21220"/>
<dbReference type="Proteomes" id="UP000016584">
    <property type="component" value="Unassembled WGS sequence"/>
</dbReference>
<organism evidence="2 3">
    <name type="scientific">Sphingobacterium paucimobilis HER1398</name>
    <dbReference type="NCBI Taxonomy" id="1346330"/>
    <lineage>
        <taxon>Bacteria</taxon>
        <taxon>Pseudomonadati</taxon>
        <taxon>Bacteroidota</taxon>
        <taxon>Sphingobacteriia</taxon>
        <taxon>Sphingobacteriales</taxon>
        <taxon>Sphingobacteriaceae</taxon>
        <taxon>Sphingobacterium</taxon>
    </lineage>
</organism>
<sequence length="308" mass="35601">MRNFFKYFDLSLAEKRGFIALVLLILCALSIPYLYKLIRTEDSLTYDLVDLEQSDKREKQLYRNKDYTKSSHSKKISPTADFDPNGLSLEEWQELGLSEKQARVIKNYEAKGGKFFEKEDLAKMYSISKSEYEKLAPFVKINRDLLQANKEKLSSKSYGKKAEIVKETDQPVTRKKIMIDIMQADSIDWVALRGIGPVFAKRILNYRKALGGFSSIAQVAEVYGLPPETFTAIKDQLYLSPNSTVHTIDINKCTIEQLAKHPYVSKKQAQWIVNYRIQHGAFKDFSSLADIQLLDQDFFRKIEPYLEF</sequence>
<evidence type="ECO:0000313" key="3">
    <source>
        <dbReference type="Proteomes" id="UP000016584"/>
    </source>
</evidence>
<dbReference type="Pfam" id="PF12836">
    <property type="entry name" value="HHH_3"/>
    <property type="match status" value="2"/>
</dbReference>
<feature type="transmembrane region" description="Helical" evidence="1">
    <location>
        <begin position="17"/>
        <end position="35"/>
    </location>
</feature>
<keyword evidence="1" id="KW-0472">Membrane</keyword>
<dbReference type="SUPFAM" id="SSF47781">
    <property type="entry name" value="RuvA domain 2-like"/>
    <property type="match status" value="3"/>
</dbReference>
<evidence type="ECO:0008006" key="4">
    <source>
        <dbReference type="Google" id="ProtNLM"/>
    </source>
</evidence>
<name>U2JF27_9SPHI</name>
<dbReference type="eggNOG" id="COG1555">
    <property type="taxonomic scope" value="Bacteria"/>
</dbReference>
<evidence type="ECO:0000313" key="2">
    <source>
        <dbReference type="EMBL" id="ERJ61278.1"/>
    </source>
</evidence>
<gene>
    <name evidence="2" type="ORF">M472_21220</name>
</gene>
<proteinExistence type="predicted"/>
<dbReference type="PANTHER" id="PTHR21180:SF32">
    <property type="entry name" value="ENDONUCLEASE_EXONUCLEASE_PHOSPHATASE FAMILY DOMAIN-CONTAINING PROTEIN 1"/>
    <property type="match status" value="1"/>
</dbReference>
<keyword evidence="3" id="KW-1185">Reference proteome</keyword>
<protein>
    <recommendedName>
        <fullName evidence="4">Competence protein ComEA</fullName>
    </recommendedName>
</protein>
<dbReference type="RefSeq" id="WP_021068404.1">
    <property type="nucleotide sequence ID" value="NZ_ATDL01000002.1"/>
</dbReference>
<dbReference type="EMBL" id="ATDL01000002">
    <property type="protein sequence ID" value="ERJ61278.1"/>
    <property type="molecule type" value="Genomic_DNA"/>
</dbReference>
<dbReference type="PANTHER" id="PTHR21180">
    <property type="entry name" value="ENDONUCLEASE/EXONUCLEASE/PHOSPHATASE FAMILY DOMAIN-CONTAINING PROTEIN 1"/>
    <property type="match status" value="1"/>
</dbReference>
<dbReference type="Gene3D" id="1.10.150.280">
    <property type="entry name" value="AF1531-like domain"/>
    <property type="match status" value="2"/>
</dbReference>
<dbReference type="InterPro" id="IPR010994">
    <property type="entry name" value="RuvA_2-like"/>
</dbReference>
<keyword evidence="1" id="KW-0812">Transmembrane</keyword>